<evidence type="ECO:0000256" key="4">
    <source>
        <dbReference type="ARBA" id="ARBA00022692"/>
    </source>
</evidence>
<feature type="transmembrane region" description="Helical" evidence="7">
    <location>
        <begin position="127"/>
        <end position="149"/>
    </location>
</feature>
<keyword evidence="4 7" id="KW-0812">Transmembrane</keyword>
<feature type="transmembrane region" description="Helical" evidence="7">
    <location>
        <begin position="222"/>
        <end position="243"/>
    </location>
</feature>
<evidence type="ECO:0000256" key="2">
    <source>
        <dbReference type="ARBA" id="ARBA00009772"/>
    </source>
</evidence>
<keyword evidence="6 7" id="KW-0472">Membrane</keyword>
<evidence type="ECO:0000256" key="6">
    <source>
        <dbReference type="ARBA" id="ARBA00023136"/>
    </source>
</evidence>
<dbReference type="PRINTS" id="PR00953">
    <property type="entry name" value="TYPE3IMRPROT"/>
</dbReference>
<evidence type="ECO:0000256" key="7">
    <source>
        <dbReference type="SAM" id="Phobius"/>
    </source>
</evidence>
<evidence type="ECO:0000256" key="1">
    <source>
        <dbReference type="ARBA" id="ARBA00004651"/>
    </source>
</evidence>
<evidence type="ECO:0000313" key="9">
    <source>
        <dbReference type="Proteomes" id="UP000319817"/>
    </source>
</evidence>
<dbReference type="GO" id="GO:0006605">
    <property type="term" value="P:protein targeting"/>
    <property type="evidence" value="ECO:0007669"/>
    <property type="project" value="InterPro"/>
</dbReference>
<feature type="transmembrane region" description="Helical" evidence="7">
    <location>
        <begin position="6"/>
        <end position="27"/>
    </location>
</feature>
<dbReference type="Proteomes" id="UP000319817">
    <property type="component" value="Chromosome"/>
</dbReference>
<protein>
    <submittedName>
        <fullName evidence="8">Flagellar biosynthesis protein FliR</fullName>
    </submittedName>
</protein>
<dbReference type="AlphaFoldDB" id="A0A517NVQ7"/>
<dbReference type="PANTHER" id="PTHR30065:SF1">
    <property type="entry name" value="SURFACE PRESENTATION OF ANTIGENS PROTEIN SPAR"/>
    <property type="match status" value="1"/>
</dbReference>
<gene>
    <name evidence="8" type="ORF">K239x_31700</name>
</gene>
<dbReference type="GO" id="GO:0005886">
    <property type="term" value="C:plasma membrane"/>
    <property type="evidence" value="ECO:0007669"/>
    <property type="project" value="UniProtKB-SubCell"/>
</dbReference>
<dbReference type="EMBL" id="CP036526">
    <property type="protein sequence ID" value="QDT11176.1"/>
    <property type="molecule type" value="Genomic_DNA"/>
</dbReference>
<keyword evidence="8" id="KW-0282">Flagellum</keyword>
<dbReference type="PANTHER" id="PTHR30065">
    <property type="entry name" value="FLAGELLAR BIOSYNTHETIC PROTEIN FLIR"/>
    <property type="match status" value="1"/>
</dbReference>
<dbReference type="OrthoDB" id="271722at2"/>
<comment type="similarity">
    <text evidence="2">Belongs to the FliR/MopE/SpaR family.</text>
</comment>
<sequence length="256" mass="28567">MIPAEQLTLFMLVLTRVSAFIAFFPLFSKRQLPNLVKVGMAASLAIFWTLEVNTSVDTSEIGDLASLMGMLMIFKEMMIGTILSMALGLFFWPSKIAGAYVGQELGLSLASISDPGSQDSSTLVTRLFDTFLILMFFSLNLHHFIILVIHESFQHFLTSANLFELPTEYMAQCMNVVNDYGLLIAAPLMILFMMVTLVLAFLNKAAPSLNLFTVGMSLRAGLGVFCLFLFCPIVFAAMQTYLFRVQDDIEELLRMM</sequence>
<name>A0A517NVQ7_9BACT</name>
<feature type="transmembrane region" description="Helical" evidence="7">
    <location>
        <begin position="70"/>
        <end position="92"/>
    </location>
</feature>
<reference evidence="8 9" key="1">
    <citation type="submission" date="2019-02" db="EMBL/GenBank/DDBJ databases">
        <title>Deep-cultivation of Planctomycetes and their phenomic and genomic characterization uncovers novel biology.</title>
        <authorList>
            <person name="Wiegand S."/>
            <person name="Jogler M."/>
            <person name="Boedeker C."/>
            <person name="Pinto D."/>
            <person name="Vollmers J."/>
            <person name="Rivas-Marin E."/>
            <person name="Kohn T."/>
            <person name="Peeters S.H."/>
            <person name="Heuer A."/>
            <person name="Rast P."/>
            <person name="Oberbeckmann S."/>
            <person name="Bunk B."/>
            <person name="Jeske O."/>
            <person name="Meyerdierks A."/>
            <person name="Storesund J.E."/>
            <person name="Kallscheuer N."/>
            <person name="Luecker S."/>
            <person name="Lage O.M."/>
            <person name="Pohl T."/>
            <person name="Merkel B.J."/>
            <person name="Hornburger P."/>
            <person name="Mueller R.-W."/>
            <person name="Bruemmer F."/>
            <person name="Labrenz M."/>
            <person name="Spormann A.M."/>
            <person name="Op den Camp H."/>
            <person name="Overmann J."/>
            <person name="Amann R."/>
            <person name="Jetten M.S.M."/>
            <person name="Mascher T."/>
            <person name="Medema M.H."/>
            <person name="Devos D.P."/>
            <person name="Kaster A.-K."/>
            <person name="Ovreas L."/>
            <person name="Rohde M."/>
            <person name="Galperin M.Y."/>
            <person name="Jogler C."/>
        </authorList>
    </citation>
    <scope>NUCLEOTIDE SEQUENCE [LARGE SCALE GENOMIC DNA]</scope>
    <source>
        <strain evidence="8 9">K23_9</strain>
    </source>
</reference>
<evidence type="ECO:0000256" key="5">
    <source>
        <dbReference type="ARBA" id="ARBA00022989"/>
    </source>
</evidence>
<evidence type="ECO:0000256" key="3">
    <source>
        <dbReference type="ARBA" id="ARBA00022475"/>
    </source>
</evidence>
<dbReference type="InterPro" id="IPR002010">
    <property type="entry name" value="T3SS_IM_R"/>
</dbReference>
<proteinExistence type="inferred from homology"/>
<organism evidence="8 9">
    <name type="scientific">Stieleria marina</name>
    <dbReference type="NCBI Taxonomy" id="1930275"/>
    <lineage>
        <taxon>Bacteria</taxon>
        <taxon>Pseudomonadati</taxon>
        <taxon>Planctomycetota</taxon>
        <taxon>Planctomycetia</taxon>
        <taxon>Pirellulales</taxon>
        <taxon>Pirellulaceae</taxon>
        <taxon>Stieleria</taxon>
    </lineage>
</organism>
<feature type="transmembrane region" description="Helical" evidence="7">
    <location>
        <begin position="180"/>
        <end position="202"/>
    </location>
</feature>
<comment type="subcellular location">
    <subcellularLocation>
        <location evidence="1">Cell membrane</location>
        <topology evidence="1">Multi-pass membrane protein</topology>
    </subcellularLocation>
</comment>
<keyword evidence="8" id="KW-0969">Cilium</keyword>
<keyword evidence="3" id="KW-1003">Cell membrane</keyword>
<keyword evidence="9" id="KW-1185">Reference proteome</keyword>
<keyword evidence="8" id="KW-0966">Cell projection</keyword>
<accession>A0A517NVQ7</accession>
<dbReference type="Pfam" id="PF01311">
    <property type="entry name" value="Bac_export_1"/>
    <property type="match status" value="1"/>
</dbReference>
<keyword evidence="5 7" id="KW-1133">Transmembrane helix</keyword>
<evidence type="ECO:0000313" key="8">
    <source>
        <dbReference type="EMBL" id="QDT11176.1"/>
    </source>
</evidence>
<dbReference type="RefSeq" id="WP_145419013.1">
    <property type="nucleotide sequence ID" value="NZ_CP036526.1"/>
</dbReference>